<evidence type="ECO:0000256" key="1">
    <source>
        <dbReference type="SAM" id="Phobius"/>
    </source>
</evidence>
<dbReference type="Proteomes" id="UP001295423">
    <property type="component" value="Unassembled WGS sequence"/>
</dbReference>
<feature type="transmembrane region" description="Helical" evidence="1">
    <location>
        <begin position="199"/>
        <end position="220"/>
    </location>
</feature>
<organism evidence="2 3">
    <name type="scientific">Cylindrotheca closterium</name>
    <dbReference type="NCBI Taxonomy" id="2856"/>
    <lineage>
        <taxon>Eukaryota</taxon>
        <taxon>Sar</taxon>
        <taxon>Stramenopiles</taxon>
        <taxon>Ochrophyta</taxon>
        <taxon>Bacillariophyta</taxon>
        <taxon>Bacillariophyceae</taxon>
        <taxon>Bacillariophycidae</taxon>
        <taxon>Bacillariales</taxon>
        <taxon>Bacillariaceae</taxon>
        <taxon>Cylindrotheca</taxon>
    </lineage>
</organism>
<evidence type="ECO:0000313" key="2">
    <source>
        <dbReference type="EMBL" id="CAJ1950890.1"/>
    </source>
</evidence>
<name>A0AAD2FRU3_9STRA</name>
<dbReference type="AlphaFoldDB" id="A0AAD2FRU3"/>
<protein>
    <submittedName>
        <fullName evidence="2">Uncharacterized protein</fullName>
    </submittedName>
</protein>
<keyword evidence="3" id="KW-1185">Reference proteome</keyword>
<reference evidence="2" key="1">
    <citation type="submission" date="2023-08" db="EMBL/GenBank/DDBJ databases">
        <authorList>
            <person name="Audoor S."/>
            <person name="Bilcke G."/>
        </authorList>
    </citation>
    <scope>NUCLEOTIDE SEQUENCE</scope>
</reference>
<sequence length="304" mass="33985">MLPLQNMLFEWSSPSIASSSNNNGGSSRILATSARRPRVVISEISLRPVGHFKRGFFDHLKPRAFILGSIRVTTQQGALIMANFMTEQLDGDMKRQEKVKKGELTQREADEEADKWETEEWEKKWSSLQSKAVVAFAKFHAVTLVMRLYEKIAAKYYDEVRMDKLTMDPFTASLTMSAKGETKSEVMHSMFHTTFSANLIAYMADYSVHQAILFYGYYIYIRDRRKKRLQEGEGEDKEGFNGALATSMLKKSTQLAISRGFGLVCTAIGGGVGTILWPGWGAILVGNMGDSVGSMVLDDGTSKK</sequence>
<keyword evidence="1" id="KW-0812">Transmembrane</keyword>
<proteinExistence type="predicted"/>
<gene>
    <name evidence="2" type="ORF">CYCCA115_LOCUS12809</name>
</gene>
<dbReference type="PANTHER" id="PTHR36074:SF1">
    <property type="entry name" value="ISOPENTENYL-DIPHOSPHATE DELTA-ISOMERASE"/>
    <property type="match status" value="1"/>
</dbReference>
<keyword evidence="1" id="KW-0472">Membrane</keyword>
<feature type="transmembrane region" description="Helical" evidence="1">
    <location>
        <begin position="260"/>
        <end position="280"/>
    </location>
</feature>
<evidence type="ECO:0000313" key="3">
    <source>
        <dbReference type="Proteomes" id="UP001295423"/>
    </source>
</evidence>
<keyword evidence="1" id="KW-1133">Transmembrane helix</keyword>
<comment type="caution">
    <text evidence="2">The sequence shown here is derived from an EMBL/GenBank/DDBJ whole genome shotgun (WGS) entry which is preliminary data.</text>
</comment>
<dbReference type="PANTHER" id="PTHR36074">
    <property type="entry name" value="ISOPENTENYL-DIPHOSPHATE DELTA-ISOMERASE"/>
    <property type="match status" value="1"/>
</dbReference>
<dbReference type="EMBL" id="CAKOGP040001770">
    <property type="protein sequence ID" value="CAJ1950890.1"/>
    <property type="molecule type" value="Genomic_DNA"/>
</dbReference>
<accession>A0AAD2FRU3</accession>